<evidence type="ECO:0000313" key="2">
    <source>
        <dbReference type="EMBL" id="AMK75010.1"/>
    </source>
</evidence>
<dbReference type="KEGG" id="mdn:JT25_000675"/>
<protein>
    <submittedName>
        <fullName evidence="2">Uncharacterized protein</fullName>
    </submittedName>
</protein>
<dbReference type="RefSeq" id="WP_036279507.1">
    <property type="nucleotide sequence ID" value="NZ_CP014476.1"/>
</dbReference>
<reference evidence="2 3" key="1">
    <citation type="journal article" date="2015" name="Environ. Microbiol.">
        <title>Methane oxidation coupled to nitrate reduction under hypoxia by the Gammaproteobacterium Methylomonas denitrificans, sp. nov. type strain FJG1.</title>
        <authorList>
            <person name="Kits K.D."/>
            <person name="Klotz M.G."/>
            <person name="Stein L.Y."/>
        </authorList>
    </citation>
    <scope>NUCLEOTIDE SEQUENCE [LARGE SCALE GENOMIC DNA]</scope>
    <source>
        <strain evidence="2 3">FJG1</strain>
    </source>
</reference>
<dbReference type="EMBL" id="CP014476">
    <property type="protein sequence ID" value="AMK75010.1"/>
    <property type="molecule type" value="Genomic_DNA"/>
</dbReference>
<gene>
    <name evidence="2" type="ORF">JT25_000675</name>
</gene>
<keyword evidence="3" id="KW-1185">Reference proteome</keyword>
<evidence type="ECO:0000313" key="3">
    <source>
        <dbReference type="Proteomes" id="UP000030512"/>
    </source>
</evidence>
<sequence length="128" mass="14043">MTFNQYKTSGESLFMLCLRGYLPAAFDASLIALELFVDDFSFHVLPSQTLMSTFAEPIGTTATLSGPPEPDTARVNPDRADRMKSVWLLTNYTLAVPVLLALAVVYVAAKGLAEERNELQAIAREQSN</sequence>
<organism evidence="2 3">
    <name type="scientific">Methylomonas denitrificans</name>
    <dbReference type="NCBI Taxonomy" id="1538553"/>
    <lineage>
        <taxon>Bacteria</taxon>
        <taxon>Pseudomonadati</taxon>
        <taxon>Pseudomonadota</taxon>
        <taxon>Gammaproteobacteria</taxon>
        <taxon>Methylococcales</taxon>
        <taxon>Methylococcaceae</taxon>
        <taxon>Methylomonas</taxon>
    </lineage>
</organism>
<keyword evidence="1" id="KW-0812">Transmembrane</keyword>
<feature type="transmembrane region" description="Helical" evidence="1">
    <location>
        <begin position="86"/>
        <end position="109"/>
    </location>
</feature>
<keyword evidence="1" id="KW-0472">Membrane</keyword>
<evidence type="ECO:0000256" key="1">
    <source>
        <dbReference type="SAM" id="Phobius"/>
    </source>
</evidence>
<proteinExistence type="predicted"/>
<dbReference type="AlphaFoldDB" id="A0A140E3N6"/>
<dbReference type="Proteomes" id="UP000030512">
    <property type="component" value="Chromosome"/>
</dbReference>
<name>A0A140E3N6_9GAMM</name>
<keyword evidence="1" id="KW-1133">Transmembrane helix</keyword>
<accession>A0A140E3N6</accession>